<dbReference type="Pfam" id="PF25597">
    <property type="entry name" value="SH3_retrovirus"/>
    <property type="match status" value="1"/>
</dbReference>
<feature type="non-terminal residue" evidence="3">
    <location>
        <position position="161"/>
    </location>
</feature>
<organism evidence="3 4">
    <name type="scientific">Trifolium medium</name>
    <dbReference type="NCBI Taxonomy" id="97028"/>
    <lineage>
        <taxon>Eukaryota</taxon>
        <taxon>Viridiplantae</taxon>
        <taxon>Streptophyta</taxon>
        <taxon>Embryophyta</taxon>
        <taxon>Tracheophyta</taxon>
        <taxon>Spermatophyta</taxon>
        <taxon>Magnoliopsida</taxon>
        <taxon>eudicotyledons</taxon>
        <taxon>Gunneridae</taxon>
        <taxon>Pentapetalae</taxon>
        <taxon>rosids</taxon>
        <taxon>fabids</taxon>
        <taxon>Fabales</taxon>
        <taxon>Fabaceae</taxon>
        <taxon>Papilionoideae</taxon>
        <taxon>50 kb inversion clade</taxon>
        <taxon>NPAAA clade</taxon>
        <taxon>Hologalegina</taxon>
        <taxon>IRL clade</taxon>
        <taxon>Trifolieae</taxon>
        <taxon>Trifolium</taxon>
    </lineage>
</organism>
<feature type="domain" description="Retroviral polymerase SH3-like" evidence="2">
    <location>
        <begin position="2"/>
        <end position="54"/>
    </location>
</feature>
<dbReference type="Proteomes" id="UP000265520">
    <property type="component" value="Unassembled WGS sequence"/>
</dbReference>
<dbReference type="AlphaFoldDB" id="A0A392Q282"/>
<feature type="non-terminal residue" evidence="3">
    <location>
        <position position="1"/>
    </location>
</feature>
<evidence type="ECO:0000256" key="1">
    <source>
        <dbReference type="SAM" id="MobiDB-lite"/>
    </source>
</evidence>
<dbReference type="EMBL" id="LXQA010107747">
    <property type="protein sequence ID" value="MCI17949.1"/>
    <property type="molecule type" value="Genomic_DNA"/>
</dbReference>
<accession>A0A392Q282</accession>
<evidence type="ECO:0000259" key="2">
    <source>
        <dbReference type="Pfam" id="PF25597"/>
    </source>
</evidence>
<keyword evidence="4" id="KW-1185">Reference proteome</keyword>
<evidence type="ECO:0000313" key="3">
    <source>
        <dbReference type="EMBL" id="MCI17949.1"/>
    </source>
</evidence>
<feature type="region of interest" description="Disordered" evidence="1">
    <location>
        <begin position="88"/>
        <end position="136"/>
    </location>
</feature>
<protein>
    <submittedName>
        <fullName evidence="3">Retrovirus-related pol polyprotein from transposon TNT 1-94</fullName>
    </submittedName>
</protein>
<comment type="caution">
    <text evidence="3">The sequence shown here is derived from an EMBL/GenBank/DDBJ whole genome shotgun (WGS) entry which is preliminary data.</text>
</comment>
<name>A0A392Q282_9FABA</name>
<feature type="compositionally biased region" description="Pro residues" evidence="1">
    <location>
        <begin position="108"/>
        <end position="118"/>
    </location>
</feature>
<evidence type="ECO:0000313" key="4">
    <source>
        <dbReference type="Proteomes" id="UP000265520"/>
    </source>
</evidence>
<sequence length="161" mass="17794">NHRTKFDSRARKAVYLGHKQGVKGAVLLDLNTKSIFVSRHVTYHEHILPYQNHNPPFQWSYHSIHPTPNTDTPPTPIIDDDFLVTTQCHPSHSNIDVPPSVPTSSTPPLSPSPSPSPSSSPSSSDDNVIVLRKSTRLRSKPAHLTDYVCNLSVDSSKLSSQ</sequence>
<reference evidence="3 4" key="1">
    <citation type="journal article" date="2018" name="Front. Plant Sci.">
        <title>Red Clover (Trifolium pratense) and Zigzag Clover (T. medium) - A Picture of Genomic Similarities and Differences.</title>
        <authorList>
            <person name="Dluhosova J."/>
            <person name="Istvanek J."/>
            <person name="Nedelnik J."/>
            <person name="Repkova J."/>
        </authorList>
    </citation>
    <scope>NUCLEOTIDE SEQUENCE [LARGE SCALE GENOMIC DNA]</scope>
    <source>
        <strain evidence="4">cv. 10/8</strain>
        <tissue evidence="3">Leaf</tissue>
    </source>
</reference>
<dbReference type="InterPro" id="IPR057670">
    <property type="entry name" value="SH3_retrovirus"/>
</dbReference>
<proteinExistence type="predicted"/>